<keyword evidence="3" id="KW-0813">Transport</keyword>
<dbReference type="AlphaFoldDB" id="A0A830FY20"/>
<comment type="caution">
    <text evidence="2">The sequence shown here is derived from an EMBL/GenBank/DDBJ whole genome shotgun (WGS) entry which is preliminary data.</text>
</comment>
<keyword evidence="1" id="KW-1133">Transmembrane helix</keyword>
<dbReference type="RefSeq" id="WP_188869725.1">
    <property type="nucleotide sequence ID" value="NZ_BMOO01000001.1"/>
</dbReference>
<sequence>MPPSYRQQVFRSSALMVVVALGLAGLSVVVAPSAPLAAAFGVACLVVFAGVVTDRLDDRFGLVWLGFGLAAAVVYLSGDAAGLRAHAVALVGAALAGALLWFVPAKAAELGERVRKQFRD</sequence>
<dbReference type="EMBL" id="JAGGKO010000001">
    <property type="protein sequence ID" value="MBP1954288.1"/>
    <property type="molecule type" value="Genomic_DNA"/>
</dbReference>
<evidence type="ECO:0000313" key="4">
    <source>
        <dbReference type="Proteomes" id="UP000614609"/>
    </source>
</evidence>
<evidence type="ECO:0000313" key="2">
    <source>
        <dbReference type="EMBL" id="GGM58832.1"/>
    </source>
</evidence>
<dbReference type="OrthoDB" id="271232at2157"/>
<name>A0A830FY20_9EURY</name>
<keyword evidence="4" id="KW-1185">Reference proteome</keyword>
<keyword evidence="1" id="KW-0812">Transmembrane</keyword>
<dbReference type="Proteomes" id="UP000765891">
    <property type="component" value="Unassembled WGS sequence"/>
</dbReference>
<keyword evidence="3" id="KW-0406">Ion transport</keyword>
<keyword evidence="1" id="KW-0472">Membrane</keyword>
<reference evidence="2" key="2">
    <citation type="submission" date="2020-09" db="EMBL/GenBank/DDBJ databases">
        <authorList>
            <person name="Sun Q."/>
            <person name="Ohkuma M."/>
        </authorList>
    </citation>
    <scope>NUCLEOTIDE SEQUENCE</scope>
    <source>
        <strain evidence="2">JCM 16108</strain>
    </source>
</reference>
<accession>A0A830FY20</accession>
<evidence type="ECO:0000313" key="3">
    <source>
        <dbReference type="EMBL" id="MBP1954288.1"/>
    </source>
</evidence>
<evidence type="ECO:0000256" key="1">
    <source>
        <dbReference type="SAM" id="Phobius"/>
    </source>
</evidence>
<feature type="transmembrane region" description="Helical" evidence="1">
    <location>
        <begin position="36"/>
        <end position="53"/>
    </location>
</feature>
<reference evidence="2" key="1">
    <citation type="journal article" date="2014" name="Int. J. Syst. Evol. Microbiol.">
        <title>Complete genome sequence of Corynebacterium casei LMG S-19264T (=DSM 44701T), isolated from a smear-ripened cheese.</title>
        <authorList>
            <consortium name="US DOE Joint Genome Institute (JGI-PGF)"/>
            <person name="Walter F."/>
            <person name="Albersmeier A."/>
            <person name="Kalinowski J."/>
            <person name="Ruckert C."/>
        </authorList>
    </citation>
    <scope>NUCLEOTIDE SEQUENCE</scope>
    <source>
        <strain evidence="2">JCM 16108</strain>
    </source>
</reference>
<keyword evidence="3" id="KW-0407">Ion channel</keyword>
<gene>
    <name evidence="2" type="ORF">GCM10009017_06220</name>
    <name evidence="3" type="ORF">J2752_001169</name>
</gene>
<feature type="transmembrane region" description="Helical" evidence="1">
    <location>
        <begin position="83"/>
        <end position="103"/>
    </location>
</feature>
<organism evidence="2 4">
    <name type="scientific">Halarchaeum rubridurum</name>
    <dbReference type="NCBI Taxonomy" id="489911"/>
    <lineage>
        <taxon>Archaea</taxon>
        <taxon>Methanobacteriati</taxon>
        <taxon>Methanobacteriota</taxon>
        <taxon>Stenosarchaea group</taxon>
        <taxon>Halobacteria</taxon>
        <taxon>Halobacteriales</taxon>
        <taxon>Halobacteriaceae</taxon>
    </lineage>
</organism>
<dbReference type="Proteomes" id="UP000614609">
    <property type="component" value="Unassembled WGS sequence"/>
</dbReference>
<proteinExistence type="predicted"/>
<dbReference type="EMBL" id="BMOO01000001">
    <property type="protein sequence ID" value="GGM58832.1"/>
    <property type="molecule type" value="Genomic_DNA"/>
</dbReference>
<protein>
    <submittedName>
        <fullName evidence="3">Voltage-gated potassium channel Kch</fullName>
    </submittedName>
</protein>
<feature type="transmembrane region" description="Helical" evidence="1">
    <location>
        <begin position="12"/>
        <end position="30"/>
    </location>
</feature>
<dbReference type="GO" id="GO:0034220">
    <property type="term" value="P:monoatomic ion transmembrane transport"/>
    <property type="evidence" value="ECO:0007669"/>
    <property type="project" value="UniProtKB-KW"/>
</dbReference>
<reference evidence="3" key="3">
    <citation type="submission" date="2021-03" db="EMBL/GenBank/DDBJ databases">
        <title>Genomic Encyclopedia of Type Strains, Phase IV (KMG-IV): sequencing the most valuable type-strain genomes for metagenomic binning, comparative biology and taxonomic classification.</title>
        <authorList>
            <person name="Goeker M."/>
        </authorList>
    </citation>
    <scope>NUCLEOTIDE SEQUENCE</scope>
    <source>
        <strain evidence="3">DSM 22443</strain>
    </source>
</reference>
<feature type="transmembrane region" description="Helical" evidence="1">
    <location>
        <begin position="60"/>
        <end position="77"/>
    </location>
</feature>